<dbReference type="EMBL" id="JBFNFH010000063">
    <property type="protein sequence ID" value="MFM1525752.1"/>
    <property type="molecule type" value="Genomic_DNA"/>
</dbReference>
<dbReference type="Proteomes" id="UP001629536">
    <property type="component" value="Unassembled WGS sequence"/>
</dbReference>
<feature type="region of interest" description="Disordered" evidence="1">
    <location>
        <begin position="1"/>
        <end position="24"/>
    </location>
</feature>
<feature type="non-terminal residue" evidence="2">
    <location>
        <position position="78"/>
    </location>
</feature>
<evidence type="ECO:0000313" key="3">
    <source>
        <dbReference type="Proteomes" id="UP001629536"/>
    </source>
</evidence>
<sequence length="78" mass="8082">VTNGQEVPADTTVLTPGKDTTIKEPASVDGVTVGKDGKLTGTPNVAFNGDEETKEITIPVTLTNGKDEVVENVTVTVQ</sequence>
<feature type="non-terminal residue" evidence="2">
    <location>
        <position position="1"/>
    </location>
</feature>
<evidence type="ECO:0000256" key="1">
    <source>
        <dbReference type="SAM" id="MobiDB-lite"/>
    </source>
</evidence>
<accession>A0ABW9F993</accession>
<dbReference type="RefSeq" id="WP_408127143.1">
    <property type="nucleotide sequence ID" value="NZ_JBFNFH010000063.1"/>
</dbReference>
<proteinExistence type="predicted"/>
<protein>
    <recommendedName>
        <fullName evidence="4">YSIRK signal domain/LPXTG anchor domain surface protein</fullName>
    </recommendedName>
</protein>
<keyword evidence="3" id="KW-1185">Reference proteome</keyword>
<gene>
    <name evidence="2" type="ORF">ABGF40_08860</name>
</gene>
<comment type="caution">
    <text evidence="2">The sequence shown here is derived from an EMBL/GenBank/DDBJ whole genome shotgun (WGS) entry which is preliminary data.</text>
</comment>
<name>A0ABW9F993_9FIRM</name>
<organism evidence="2 3">
    <name type="scientific">Helcococcus bovis</name>
    <dbReference type="NCBI Taxonomy" id="3153252"/>
    <lineage>
        <taxon>Bacteria</taxon>
        <taxon>Bacillati</taxon>
        <taxon>Bacillota</taxon>
        <taxon>Tissierellia</taxon>
        <taxon>Tissierellales</taxon>
        <taxon>Peptoniphilaceae</taxon>
        <taxon>Helcococcus</taxon>
    </lineage>
</organism>
<reference evidence="2 3" key="1">
    <citation type="journal article" date="2024" name="Front. Microbiol.">
        <title>Pangenomic and biochemical analyses of Helcococcus ovis reveal widespread tetracycline resistance and a novel bacterial species, Helcococcus bovis.</title>
        <authorList>
            <person name="Cunha F."/>
            <person name="Zhai Y."/>
            <person name="Casaro S."/>
            <person name="Jones K.L."/>
            <person name="Hernandez M."/>
            <person name="Bisinotto R.S."/>
            <person name="Kariyawasam S."/>
            <person name="Brown M.B."/>
            <person name="Phillips A."/>
            <person name="Jeong K.C."/>
            <person name="Galvao K.N."/>
        </authorList>
    </citation>
    <scope>NUCLEOTIDE SEQUENCE [LARGE SCALE GENOMIC DNA]</scope>
    <source>
        <strain evidence="2 3">KG197</strain>
    </source>
</reference>
<evidence type="ECO:0000313" key="2">
    <source>
        <dbReference type="EMBL" id="MFM1525752.1"/>
    </source>
</evidence>
<evidence type="ECO:0008006" key="4">
    <source>
        <dbReference type="Google" id="ProtNLM"/>
    </source>
</evidence>